<evidence type="ECO:0000313" key="5">
    <source>
        <dbReference type="EMBL" id="ODQ61708.1"/>
    </source>
</evidence>
<dbReference type="PANTHER" id="PTHR14614:SF109">
    <property type="entry name" value="RIBOSOMAL LYSINE N-METHYLTRANSFERASE 5"/>
    <property type="match status" value="1"/>
</dbReference>
<evidence type="ECO:0000256" key="3">
    <source>
        <dbReference type="ARBA" id="ARBA00038458"/>
    </source>
</evidence>
<keyword evidence="2" id="KW-0949">S-adenosyl-L-methionine</keyword>
<proteinExistence type="inferred from homology"/>
<dbReference type="EMBL" id="KV454208">
    <property type="protein sequence ID" value="ODQ61708.1"/>
    <property type="molecule type" value="Genomic_DNA"/>
</dbReference>
<keyword evidence="1" id="KW-0808">Transferase</keyword>
<keyword evidence="6" id="KW-1185">Reference proteome</keyword>
<reference evidence="5 6" key="1">
    <citation type="journal article" date="2016" name="Proc. Natl. Acad. Sci. U.S.A.">
        <title>Comparative genomics of biotechnologically important yeasts.</title>
        <authorList>
            <person name="Riley R."/>
            <person name="Haridas S."/>
            <person name="Wolfe K.H."/>
            <person name="Lopes M.R."/>
            <person name="Hittinger C.T."/>
            <person name="Goeker M."/>
            <person name="Salamov A.A."/>
            <person name="Wisecaver J.H."/>
            <person name="Long T.M."/>
            <person name="Calvey C.H."/>
            <person name="Aerts A.L."/>
            <person name="Barry K.W."/>
            <person name="Choi C."/>
            <person name="Clum A."/>
            <person name="Coughlan A.Y."/>
            <person name="Deshpande S."/>
            <person name="Douglass A.P."/>
            <person name="Hanson S.J."/>
            <person name="Klenk H.-P."/>
            <person name="LaButti K.M."/>
            <person name="Lapidus A."/>
            <person name="Lindquist E.A."/>
            <person name="Lipzen A.M."/>
            <person name="Meier-Kolthoff J.P."/>
            <person name="Ohm R.A."/>
            <person name="Otillar R.P."/>
            <person name="Pangilinan J.L."/>
            <person name="Peng Y."/>
            <person name="Rokas A."/>
            <person name="Rosa C.A."/>
            <person name="Scheuner C."/>
            <person name="Sibirny A.A."/>
            <person name="Slot J.C."/>
            <person name="Stielow J.B."/>
            <person name="Sun H."/>
            <person name="Kurtzman C.P."/>
            <person name="Blackwell M."/>
            <person name="Grigoriev I.V."/>
            <person name="Jeffries T.W."/>
        </authorList>
    </citation>
    <scope>NUCLEOTIDE SEQUENCE [LARGE SCALE GENOMIC DNA]</scope>
    <source>
        <strain evidence="6">ATCC 58044 / CBS 1984 / NCYC 433 / NRRL Y-366-8</strain>
    </source>
</reference>
<organism evidence="5 6">
    <name type="scientific">Wickerhamomyces anomalus (strain ATCC 58044 / CBS 1984 / NCYC 433 / NRRL Y-366-8)</name>
    <name type="common">Yeast</name>
    <name type="synonym">Hansenula anomala</name>
    <dbReference type="NCBI Taxonomy" id="683960"/>
    <lineage>
        <taxon>Eukaryota</taxon>
        <taxon>Fungi</taxon>
        <taxon>Dikarya</taxon>
        <taxon>Ascomycota</taxon>
        <taxon>Saccharomycotina</taxon>
        <taxon>Saccharomycetes</taxon>
        <taxon>Phaffomycetales</taxon>
        <taxon>Wickerhamomycetaceae</taxon>
        <taxon>Wickerhamomyces</taxon>
    </lineage>
</organism>
<dbReference type="GO" id="GO:0008757">
    <property type="term" value="F:S-adenosylmethionine-dependent methyltransferase activity"/>
    <property type="evidence" value="ECO:0007669"/>
    <property type="project" value="UniProtKB-ARBA"/>
</dbReference>
<dbReference type="GeneID" id="30201535"/>
<dbReference type="STRING" id="683960.A0A1E3P8L1"/>
<dbReference type="GO" id="GO:0005829">
    <property type="term" value="C:cytosol"/>
    <property type="evidence" value="ECO:0007669"/>
    <property type="project" value="TreeGrafter"/>
</dbReference>
<dbReference type="InterPro" id="IPR019410">
    <property type="entry name" value="Methyltransf_16"/>
</dbReference>
<dbReference type="GO" id="GO:0032991">
    <property type="term" value="C:protein-containing complex"/>
    <property type="evidence" value="ECO:0007669"/>
    <property type="project" value="TreeGrafter"/>
</dbReference>
<evidence type="ECO:0000256" key="1">
    <source>
        <dbReference type="ARBA" id="ARBA00022603"/>
    </source>
</evidence>
<dbReference type="OrthoDB" id="2529286at2759"/>
<keyword evidence="1" id="KW-0489">Methyltransferase</keyword>
<protein>
    <recommendedName>
        <fullName evidence="4">Ribosomal lysine N-methyltransferase 5</fullName>
    </recommendedName>
</protein>
<dbReference type="GO" id="GO:0032259">
    <property type="term" value="P:methylation"/>
    <property type="evidence" value="ECO:0007669"/>
    <property type="project" value="UniProtKB-KW"/>
</dbReference>
<evidence type="ECO:0000256" key="2">
    <source>
        <dbReference type="ARBA" id="ARBA00022691"/>
    </source>
</evidence>
<evidence type="ECO:0000256" key="4">
    <source>
        <dbReference type="ARBA" id="ARBA00039932"/>
    </source>
</evidence>
<dbReference type="Proteomes" id="UP000094112">
    <property type="component" value="Unassembled WGS sequence"/>
</dbReference>
<dbReference type="SUPFAM" id="SSF53335">
    <property type="entry name" value="S-adenosyl-L-methionine-dependent methyltransferases"/>
    <property type="match status" value="1"/>
</dbReference>
<dbReference type="Gene3D" id="3.40.50.150">
    <property type="entry name" value="Vaccinia Virus protein VP39"/>
    <property type="match status" value="1"/>
</dbReference>
<dbReference type="AlphaFoldDB" id="A0A1E3P8L1"/>
<dbReference type="InterPro" id="IPR029063">
    <property type="entry name" value="SAM-dependent_MTases_sf"/>
</dbReference>
<comment type="similarity">
    <text evidence="3">Belongs to the class I-like SAM-binding methyltransferase superfamily. RKM5 family.</text>
</comment>
<evidence type="ECO:0000313" key="6">
    <source>
        <dbReference type="Proteomes" id="UP000094112"/>
    </source>
</evidence>
<dbReference type="PANTHER" id="PTHR14614">
    <property type="entry name" value="HEPATOCELLULAR CARCINOMA-ASSOCIATED ANTIGEN"/>
    <property type="match status" value="1"/>
</dbReference>
<dbReference type="Pfam" id="PF10294">
    <property type="entry name" value="Methyltransf_16"/>
    <property type="match status" value="1"/>
</dbReference>
<name>A0A1E3P8L1_WICAA</name>
<accession>A0A1E3P8L1</accession>
<gene>
    <name evidence="5" type="ORF">WICANDRAFT_75910</name>
</gene>
<sequence length="270" mass="30974">MSKIPNFLEEITLDDVSTHIYDLYVDSAPSENQDLGIVSKKDQLQISISDSDYQFEQSISNLNTSNSSTGFVLWRVSIPFVKWIQTKQLHDFKDKYVVELGAGVTGLLSSTIGLKTQHWIATDQYHLIKLLKKNISNNVPIFQSSTIECDMKPKKKQIVPKIDACVYDWENIEQGLYEIKELNPKEPDFIIGCDIVYNDYLVPYLVDAIDKLAGPSTRVLIGLQLRLPENIEYFVEQLLKRGLKVYKYEESSLIEDLQRGYVVYYITKSA</sequence>
<dbReference type="RefSeq" id="XP_019040915.1">
    <property type="nucleotide sequence ID" value="XM_019184289.1"/>
</dbReference>